<organism evidence="2 3">
    <name type="scientific">Thalassiosira oceanica</name>
    <name type="common">Marine diatom</name>
    <dbReference type="NCBI Taxonomy" id="159749"/>
    <lineage>
        <taxon>Eukaryota</taxon>
        <taxon>Sar</taxon>
        <taxon>Stramenopiles</taxon>
        <taxon>Ochrophyta</taxon>
        <taxon>Bacillariophyta</taxon>
        <taxon>Coscinodiscophyceae</taxon>
        <taxon>Thalassiosirophycidae</taxon>
        <taxon>Thalassiosirales</taxon>
        <taxon>Thalassiosiraceae</taxon>
        <taxon>Thalassiosira</taxon>
    </lineage>
</organism>
<name>K0RSS2_THAOC</name>
<feature type="compositionally biased region" description="Basic residues" evidence="1">
    <location>
        <begin position="390"/>
        <end position="410"/>
    </location>
</feature>
<dbReference type="AlphaFoldDB" id="K0RSS2"/>
<evidence type="ECO:0000313" key="2">
    <source>
        <dbReference type="EMBL" id="EJK56060.1"/>
    </source>
</evidence>
<evidence type="ECO:0000313" key="3">
    <source>
        <dbReference type="Proteomes" id="UP000266841"/>
    </source>
</evidence>
<feature type="region of interest" description="Disordered" evidence="1">
    <location>
        <begin position="377"/>
        <end position="422"/>
    </location>
</feature>
<gene>
    <name evidence="2" type="ORF">THAOC_24122</name>
</gene>
<dbReference type="EMBL" id="AGNL01032524">
    <property type="protein sequence ID" value="EJK56060.1"/>
    <property type="molecule type" value="Genomic_DNA"/>
</dbReference>
<keyword evidence="3" id="KW-1185">Reference proteome</keyword>
<feature type="region of interest" description="Disordered" evidence="1">
    <location>
        <begin position="471"/>
        <end position="518"/>
    </location>
</feature>
<proteinExistence type="predicted"/>
<accession>K0RSS2</accession>
<sequence length="518" mass="56904">MADAQAAADAAAVAGGVAAPPPAPPAAAGVPAAPPAPTPILRHVLQVVGQFTDTQYNHFVSKIGDLSARLLAMPHSKLEQVIKILNDSLARTDNTRRLGFMQLDNLESSIFAAMRLAREGKVLTHSNWNTDALDRAAELKTEWKFGETCNETLSLSSIPAGPTGFQEWYDSSEAKAASVRSSSGTSSIMYIFRRNKPAGWNPETDAADEDERHMYSIVTQGPYYRNDNKLVFLAMKTGLAGQDCWQWCKPFERSSDGMAALAALRQLHEGDDARIRRLAVARTVLNPVTGVKFTSEYTLSFDKVVTKLEGAYRIQETDDTAQSDEAKVRHLIDNVIQCKDKGNIGNACYEVKRHHSRNWMSAISTIADEIPEAFPPRTPRVVNELNRGLGRGRGRDRRSRGGRGRGRGGRGGRGGGRGRGYANRVDFARHSGVFNGVDVKSDPWKYFSDDEMTKMGTVGVKYMFYLRDKHYDDGDNDDGKRDISEVNVETDGNDANGSGDASGDASDRPEFGQPKKRR</sequence>
<reference evidence="2 3" key="1">
    <citation type="journal article" date="2012" name="Genome Biol.">
        <title>Genome and low-iron response of an oceanic diatom adapted to chronic iron limitation.</title>
        <authorList>
            <person name="Lommer M."/>
            <person name="Specht M."/>
            <person name="Roy A.S."/>
            <person name="Kraemer L."/>
            <person name="Andreson R."/>
            <person name="Gutowska M.A."/>
            <person name="Wolf J."/>
            <person name="Bergner S.V."/>
            <person name="Schilhabel M.B."/>
            <person name="Klostermeier U.C."/>
            <person name="Beiko R.G."/>
            <person name="Rosenstiel P."/>
            <person name="Hippler M."/>
            <person name="Laroche J."/>
        </authorList>
    </citation>
    <scope>NUCLEOTIDE SEQUENCE [LARGE SCALE GENOMIC DNA]</scope>
    <source>
        <strain evidence="2 3">CCMP1005</strain>
    </source>
</reference>
<dbReference type="eggNOG" id="ENOG502QZAJ">
    <property type="taxonomic scope" value="Eukaryota"/>
</dbReference>
<feature type="compositionally biased region" description="Basic and acidic residues" evidence="1">
    <location>
        <begin position="471"/>
        <end position="484"/>
    </location>
</feature>
<dbReference type="OMA" id="EDERHMY"/>
<protein>
    <submittedName>
        <fullName evidence="2">Uncharacterized protein</fullName>
    </submittedName>
</protein>
<evidence type="ECO:0000256" key="1">
    <source>
        <dbReference type="SAM" id="MobiDB-lite"/>
    </source>
</evidence>
<comment type="caution">
    <text evidence="2">The sequence shown here is derived from an EMBL/GenBank/DDBJ whole genome shotgun (WGS) entry which is preliminary data.</text>
</comment>
<dbReference type="Proteomes" id="UP000266841">
    <property type="component" value="Unassembled WGS sequence"/>
</dbReference>